<protein>
    <submittedName>
        <fullName evidence="1">Uncharacterized protein</fullName>
    </submittedName>
</protein>
<dbReference type="RefSeq" id="WP_202778613.1">
    <property type="nucleotide sequence ID" value="NZ_CP065425.1"/>
</dbReference>
<reference evidence="1 2" key="1">
    <citation type="submission" date="2020-11" db="EMBL/GenBank/DDBJ databases">
        <title>Taxonomic evaluation of the Bacillus sporothermodurans group of bacteria based on whole genome sequences.</title>
        <authorList>
            <person name="Fiedler G."/>
            <person name="Herbstmann A.-D."/>
            <person name="Doll E."/>
            <person name="Wenning M."/>
            <person name="Brinks E."/>
            <person name="Kabisch J."/>
            <person name="Breitenwieser F."/>
            <person name="Lappann M."/>
            <person name="Boehnlein C."/>
            <person name="Franz C."/>
        </authorList>
    </citation>
    <scope>NUCLEOTIDE SEQUENCE [LARGE SCALE GENOMIC DNA]</scope>
    <source>
        <strain evidence="1 2">JCM 19841</strain>
    </source>
</reference>
<sequence>MFSLANKAIREKSDIINILLATLPEIMLEGKSKDNNLGYCEILIGKSSRIIFTLQNKDSGQIYKKFSFSFPFQIERQTDSTLLTSWIIKDKNGLEISSRLISILQSLSKDQWFAEDIDTSDEALVFYDHLLEAIKNVDLDLSIDDTMVWHLIRRLFLFEPGYLRYDLDDDEERLDPIYHPLHHLDIFFSNKATFKIGLIKEEIEKSEWYSSGFENLLDLESPCYFLKV</sequence>
<proteinExistence type="predicted"/>
<gene>
    <name evidence="1" type="ORF">I5776_01175</name>
</gene>
<accession>A0ABX7E2S7</accession>
<keyword evidence="2" id="KW-1185">Reference proteome</keyword>
<organism evidence="1 2">
    <name type="scientific">Heyndrickxia vini</name>
    <dbReference type="NCBI Taxonomy" id="1476025"/>
    <lineage>
        <taxon>Bacteria</taxon>
        <taxon>Bacillati</taxon>
        <taxon>Bacillota</taxon>
        <taxon>Bacilli</taxon>
        <taxon>Bacillales</taxon>
        <taxon>Bacillaceae</taxon>
        <taxon>Heyndrickxia</taxon>
    </lineage>
</organism>
<dbReference type="EMBL" id="CP065425">
    <property type="protein sequence ID" value="QQZ09630.1"/>
    <property type="molecule type" value="Genomic_DNA"/>
</dbReference>
<evidence type="ECO:0000313" key="2">
    <source>
        <dbReference type="Proteomes" id="UP000595691"/>
    </source>
</evidence>
<dbReference type="Proteomes" id="UP000595691">
    <property type="component" value="Chromosome"/>
</dbReference>
<name>A0ABX7E2S7_9BACI</name>
<evidence type="ECO:0000313" key="1">
    <source>
        <dbReference type="EMBL" id="QQZ09630.1"/>
    </source>
</evidence>